<dbReference type="CDD" id="cd00882">
    <property type="entry name" value="Ras_like_GTPase"/>
    <property type="match status" value="1"/>
</dbReference>
<sequence>MWRGLMTARLTRPWSQPTTPPRHLGDDGETGFNTGLFPTIPGAYPDEIYELAATECLEEVHELPDTSVSEMPDTSSPSPRIPVHPQPCFESCPFLDDDSDITRPKQEKSSKVIPEPAADRLQDSMSISPSKPTLIAVFGMPGTGKSSFIGKVTGTEVKIGHGLHSCTFEIQEVPCRIGDRDVTLVDTPGFGDTERSEAEILQRIASWLMDRYEENTYLTGVIYLHRISDPRMTESSLRNLTMLRKLCGTRHLSHVILATTMWDKVSEEEGSRREAELVAEGKWWGDMQQRGAIVRRYDNTKKGATALVKELIGIQPFLLEIQREIGVEKKSLIDTAAGKSVLKTLNDIQKQHEEDLRLVKEEMQLALQKSEQSRNLFILSFPWLERENEIR</sequence>
<dbReference type="InterPro" id="IPR006073">
    <property type="entry name" value="GTP-bd"/>
</dbReference>
<evidence type="ECO:0000313" key="4">
    <source>
        <dbReference type="EMBL" id="KKA23966.1"/>
    </source>
</evidence>
<dbReference type="Pfam" id="PF01926">
    <property type="entry name" value="MMR_HSR1"/>
    <property type="match status" value="1"/>
</dbReference>
<feature type="compositionally biased region" description="Polar residues" evidence="2">
    <location>
        <begin position="66"/>
        <end position="78"/>
    </location>
</feature>
<dbReference type="SUPFAM" id="SSF52540">
    <property type="entry name" value="P-loop containing nucleoside triphosphate hydrolases"/>
    <property type="match status" value="1"/>
</dbReference>
<keyword evidence="1" id="KW-0175">Coiled coil</keyword>
<dbReference type="Proteomes" id="UP000053958">
    <property type="component" value="Unassembled WGS sequence"/>
</dbReference>
<dbReference type="GO" id="GO:0005525">
    <property type="term" value="F:GTP binding"/>
    <property type="evidence" value="ECO:0007669"/>
    <property type="project" value="InterPro"/>
</dbReference>
<dbReference type="RefSeq" id="XP_013330578.1">
    <property type="nucleotide sequence ID" value="XM_013475124.1"/>
</dbReference>
<dbReference type="EMBL" id="LASV01000080">
    <property type="protein sequence ID" value="KKA23966.1"/>
    <property type="molecule type" value="Genomic_DNA"/>
</dbReference>
<dbReference type="GeneID" id="25314358"/>
<keyword evidence="5" id="KW-1185">Reference proteome</keyword>
<feature type="coiled-coil region" evidence="1">
    <location>
        <begin position="342"/>
        <end position="369"/>
    </location>
</feature>
<dbReference type="STRING" id="1408163.A0A0F4Z1I9"/>
<proteinExistence type="predicted"/>
<accession>A0A0F4Z1I9</accession>
<evidence type="ECO:0000259" key="3">
    <source>
        <dbReference type="Pfam" id="PF01926"/>
    </source>
</evidence>
<feature type="domain" description="G" evidence="3">
    <location>
        <begin position="135"/>
        <end position="202"/>
    </location>
</feature>
<dbReference type="OrthoDB" id="8954335at2759"/>
<protein>
    <recommendedName>
        <fullName evidence="3">G domain-containing protein</fullName>
    </recommendedName>
</protein>
<comment type="caution">
    <text evidence="4">The sequence shown here is derived from an EMBL/GenBank/DDBJ whole genome shotgun (WGS) entry which is preliminary data.</text>
</comment>
<evidence type="ECO:0000313" key="5">
    <source>
        <dbReference type="Proteomes" id="UP000053958"/>
    </source>
</evidence>
<dbReference type="Gene3D" id="3.40.50.300">
    <property type="entry name" value="P-loop containing nucleotide triphosphate hydrolases"/>
    <property type="match status" value="1"/>
</dbReference>
<dbReference type="InterPro" id="IPR027417">
    <property type="entry name" value="P-loop_NTPase"/>
</dbReference>
<feature type="region of interest" description="Disordered" evidence="2">
    <location>
        <begin position="64"/>
        <end position="89"/>
    </location>
</feature>
<dbReference type="AlphaFoldDB" id="A0A0F4Z1I9"/>
<organism evidence="4 5">
    <name type="scientific">Rasamsonia emersonii (strain ATCC 16479 / CBS 393.64 / IMI 116815)</name>
    <dbReference type="NCBI Taxonomy" id="1408163"/>
    <lineage>
        <taxon>Eukaryota</taxon>
        <taxon>Fungi</taxon>
        <taxon>Dikarya</taxon>
        <taxon>Ascomycota</taxon>
        <taxon>Pezizomycotina</taxon>
        <taxon>Eurotiomycetes</taxon>
        <taxon>Eurotiomycetidae</taxon>
        <taxon>Eurotiales</taxon>
        <taxon>Trichocomaceae</taxon>
        <taxon>Rasamsonia</taxon>
    </lineage>
</organism>
<evidence type="ECO:0000256" key="1">
    <source>
        <dbReference type="SAM" id="Coils"/>
    </source>
</evidence>
<name>A0A0F4Z1I9_RASE3</name>
<reference evidence="4 5" key="1">
    <citation type="submission" date="2015-04" db="EMBL/GenBank/DDBJ databases">
        <authorList>
            <person name="Heijne W.H."/>
            <person name="Fedorova N.D."/>
            <person name="Nierman W.C."/>
            <person name="Vollebregt A.W."/>
            <person name="Zhao Z."/>
            <person name="Wu L."/>
            <person name="Kumar M."/>
            <person name="Stam H."/>
            <person name="van den Berg M.A."/>
            <person name="Pel H.J."/>
        </authorList>
    </citation>
    <scope>NUCLEOTIDE SEQUENCE [LARGE SCALE GENOMIC DNA]</scope>
    <source>
        <strain evidence="4 5">CBS 393.64</strain>
    </source>
</reference>
<gene>
    <name evidence="4" type="ORF">T310_2007</name>
</gene>
<evidence type="ECO:0000256" key="2">
    <source>
        <dbReference type="SAM" id="MobiDB-lite"/>
    </source>
</evidence>